<protein>
    <recommendedName>
        <fullName evidence="2">Barstar (barnase inhibitor) domain-containing protein</fullName>
    </recommendedName>
</protein>
<name>A0A2H1EDF2_9FLAO</name>
<dbReference type="Pfam" id="PF01337">
    <property type="entry name" value="Barstar"/>
    <property type="match status" value="1"/>
</dbReference>
<evidence type="ECO:0000256" key="1">
    <source>
        <dbReference type="ARBA" id="ARBA00006845"/>
    </source>
</evidence>
<comment type="similarity">
    <text evidence="1">Belongs to the barstar family.</text>
</comment>
<sequence length="239" mass="28505">MSELGDNRFDFYITNDEDINVKFDYFKIIKKNAHYIIHIKNLEKDVRSMLFEGSEYFISDGIYLMISFRVIKNSLNEENVDFKNIKIIVDSESSIQLYSNNFYANLVYSWKKNESSYHWSDFKSEFKRRVWIYACSRLKSVNTEFISNGNIYIDLENINSESEMYCYLGEVFFGYRGYIGNNLSAFKDCLLDVKDVTNVKIIFRDKMKQTETAKKYNINYGDEILNILDYHEIKYEILN</sequence>
<dbReference type="Gene3D" id="3.30.370.10">
    <property type="entry name" value="Barstar-like"/>
    <property type="match status" value="1"/>
</dbReference>
<dbReference type="KEGG" id="tmar:MARIT_2722"/>
<dbReference type="EMBL" id="LT634361">
    <property type="protein sequence ID" value="SFZ84380.1"/>
    <property type="molecule type" value="Genomic_DNA"/>
</dbReference>
<feature type="domain" description="Barstar (barnase inhibitor)" evidence="2">
    <location>
        <begin position="151"/>
        <end position="229"/>
    </location>
</feature>
<dbReference type="GeneID" id="47724181"/>
<dbReference type="SUPFAM" id="SSF52038">
    <property type="entry name" value="Barstar-related"/>
    <property type="match status" value="1"/>
</dbReference>
<evidence type="ECO:0000313" key="3">
    <source>
        <dbReference type="EMBL" id="SFZ84380.1"/>
    </source>
</evidence>
<dbReference type="RefSeq" id="WP_100211739.1">
    <property type="nucleotide sequence ID" value="NZ_CP138495.1"/>
</dbReference>
<keyword evidence="4" id="KW-1185">Reference proteome</keyword>
<proteinExistence type="inferred from homology"/>
<organism evidence="3 4">
    <name type="scientific">Tenacibaculum maritimum NCIMB 2154</name>
    <dbReference type="NCBI Taxonomy" id="1349785"/>
    <lineage>
        <taxon>Bacteria</taxon>
        <taxon>Pseudomonadati</taxon>
        <taxon>Bacteroidota</taxon>
        <taxon>Flavobacteriia</taxon>
        <taxon>Flavobacteriales</taxon>
        <taxon>Flavobacteriaceae</taxon>
        <taxon>Tenacibaculum</taxon>
    </lineage>
</organism>
<evidence type="ECO:0000313" key="4">
    <source>
        <dbReference type="Proteomes" id="UP000231564"/>
    </source>
</evidence>
<accession>A0A2H1EDF2</accession>
<reference evidence="3 4" key="1">
    <citation type="submission" date="2016-11" db="EMBL/GenBank/DDBJ databases">
        <authorList>
            <person name="Jaros S."/>
            <person name="Januszkiewicz K."/>
            <person name="Wedrychowicz H."/>
        </authorList>
    </citation>
    <scope>NUCLEOTIDE SEQUENCE [LARGE SCALE GENOMIC DNA]</scope>
    <source>
        <strain evidence="3">NCIMB 2154T</strain>
    </source>
</reference>
<dbReference type="InterPro" id="IPR035905">
    <property type="entry name" value="Barstar-like_sf"/>
</dbReference>
<evidence type="ECO:0000259" key="2">
    <source>
        <dbReference type="Pfam" id="PF01337"/>
    </source>
</evidence>
<dbReference type="AlphaFoldDB" id="A0A2H1EDF2"/>
<gene>
    <name evidence="3" type="ORF">MARIT_2722</name>
</gene>
<dbReference type="OrthoDB" id="4793808at2"/>
<dbReference type="InterPro" id="IPR000468">
    <property type="entry name" value="Barstar"/>
</dbReference>
<dbReference type="Proteomes" id="UP000231564">
    <property type="component" value="Chromosome MARIT"/>
</dbReference>